<evidence type="ECO:0000313" key="6">
    <source>
        <dbReference type="EMBL" id="MBB5836401.1"/>
    </source>
</evidence>
<dbReference type="GO" id="GO:0005524">
    <property type="term" value="F:ATP binding"/>
    <property type="evidence" value="ECO:0007669"/>
    <property type="project" value="InterPro"/>
</dbReference>
<evidence type="ECO:0000256" key="3">
    <source>
        <dbReference type="ARBA" id="ARBA00022598"/>
    </source>
</evidence>
<dbReference type="SUPFAM" id="SSF56091">
    <property type="entry name" value="DNA ligase/mRNA capping enzyme, catalytic domain"/>
    <property type="match status" value="1"/>
</dbReference>
<keyword evidence="3 6" id="KW-0436">Ligase</keyword>
<dbReference type="InterPro" id="IPR016059">
    <property type="entry name" value="DNA_ligase_ATP-dep_CS"/>
</dbReference>
<dbReference type="InterPro" id="IPR014146">
    <property type="entry name" value="LigD_ligase_dom"/>
</dbReference>
<dbReference type="Pfam" id="PF04679">
    <property type="entry name" value="DNA_ligase_A_C"/>
    <property type="match status" value="1"/>
</dbReference>
<name>A0A7W9MU31_9ACTN</name>
<dbReference type="Gene3D" id="3.30.470.30">
    <property type="entry name" value="DNA ligase/mRNA capping enzyme"/>
    <property type="match status" value="1"/>
</dbReference>
<dbReference type="Gene3D" id="2.40.50.140">
    <property type="entry name" value="Nucleic acid-binding proteins"/>
    <property type="match status" value="1"/>
</dbReference>
<dbReference type="PANTHER" id="PTHR45674">
    <property type="entry name" value="DNA LIGASE 1/3 FAMILY MEMBER"/>
    <property type="match status" value="1"/>
</dbReference>
<protein>
    <recommendedName>
        <fullName evidence="2">DNA ligase (ATP)</fullName>
        <ecNumber evidence="2">6.5.1.1</ecNumber>
    </recommendedName>
</protein>
<dbReference type="EC" id="6.5.1.1" evidence="2"/>
<dbReference type="Proteomes" id="UP000549971">
    <property type="component" value="Unassembled WGS sequence"/>
</dbReference>
<dbReference type="EMBL" id="JACHMY010000001">
    <property type="protein sequence ID" value="MBB5836401.1"/>
    <property type="molecule type" value="Genomic_DNA"/>
</dbReference>
<dbReference type="PROSITE" id="PS50160">
    <property type="entry name" value="DNA_LIGASE_A3"/>
    <property type="match status" value="1"/>
</dbReference>
<evidence type="ECO:0000313" key="7">
    <source>
        <dbReference type="Proteomes" id="UP000549971"/>
    </source>
</evidence>
<dbReference type="CDD" id="cd07906">
    <property type="entry name" value="Adenylation_DNA_ligase_LigD_LigC"/>
    <property type="match status" value="1"/>
</dbReference>
<sequence>MSPSAAPPVLPMMASLGTMPTGADWAYELKWDGIRVIAEVDANGCRLWSRNSRDVSGGYPELLGLTEASGLQLPAVLDGEIVTLDENGAPSFGLLQRRMHVRDPRQLKQLILQVPVSVRVFDVLRLDGKSLLEATYDDRRALLESLELDDPFWEVPAAYHDGEEALGLSAANGLEGVVAKRRRSRYLAGRRSSDWIKVKPAQTRDVVLCGWHPGEGNREGRIGSLYCGAYDDSGRLVLIGKVGSGLDFAMLDLLGAELAGLEIDKPPFDASTIPAGDRRAAHWLDPLLVAEVTYSGWAADGRLRHPVWRGLRLDINPESVTH</sequence>
<dbReference type="AlphaFoldDB" id="A0A7W9MU31"/>
<proteinExistence type="inferred from homology"/>
<evidence type="ECO:0000256" key="4">
    <source>
        <dbReference type="ARBA" id="ARBA00034003"/>
    </source>
</evidence>
<dbReference type="GO" id="GO:0006281">
    <property type="term" value="P:DNA repair"/>
    <property type="evidence" value="ECO:0007669"/>
    <property type="project" value="InterPro"/>
</dbReference>
<comment type="catalytic activity">
    <reaction evidence="4">
        <text>ATP + (deoxyribonucleotide)n-3'-hydroxyl + 5'-phospho-(deoxyribonucleotide)m = (deoxyribonucleotide)n+m + AMP + diphosphate.</text>
        <dbReference type="EC" id="6.5.1.1"/>
    </reaction>
</comment>
<dbReference type="InterPro" id="IPR050191">
    <property type="entry name" value="ATP-dep_DNA_ligase"/>
</dbReference>
<comment type="caution">
    <text evidence="6">The sequence shown here is derived from an EMBL/GenBank/DDBJ whole genome shotgun (WGS) entry which is preliminary data.</text>
</comment>
<dbReference type="InterPro" id="IPR012340">
    <property type="entry name" value="NA-bd_OB-fold"/>
</dbReference>
<comment type="similarity">
    <text evidence="1">Belongs to the ATP-dependent DNA ligase family.</text>
</comment>
<dbReference type="PANTHER" id="PTHR45674:SF4">
    <property type="entry name" value="DNA LIGASE 1"/>
    <property type="match status" value="1"/>
</dbReference>
<dbReference type="InterPro" id="IPR012309">
    <property type="entry name" value="DNA_ligase_ATP-dep_C"/>
</dbReference>
<dbReference type="GO" id="GO:0006310">
    <property type="term" value="P:DNA recombination"/>
    <property type="evidence" value="ECO:0007669"/>
    <property type="project" value="InterPro"/>
</dbReference>
<dbReference type="RefSeq" id="WP_184795918.1">
    <property type="nucleotide sequence ID" value="NZ_JACHMY010000001.1"/>
</dbReference>
<dbReference type="Gene3D" id="3.30.1490.70">
    <property type="match status" value="1"/>
</dbReference>
<accession>A0A7W9MU31</accession>
<evidence type="ECO:0000256" key="2">
    <source>
        <dbReference type="ARBA" id="ARBA00012727"/>
    </source>
</evidence>
<dbReference type="PROSITE" id="PS00697">
    <property type="entry name" value="DNA_LIGASE_A1"/>
    <property type="match status" value="1"/>
</dbReference>
<keyword evidence="7" id="KW-1185">Reference proteome</keyword>
<dbReference type="NCBIfam" id="TIGR02779">
    <property type="entry name" value="NHEJ_ligase_lig"/>
    <property type="match status" value="1"/>
</dbReference>
<feature type="domain" description="ATP-dependent DNA ligase family profile" evidence="5">
    <location>
        <begin position="113"/>
        <end position="231"/>
    </location>
</feature>
<reference evidence="6 7" key="1">
    <citation type="submission" date="2020-08" db="EMBL/GenBank/DDBJ databases">
        <title>Sequencing the genomes of 1000 actinobacteria strains.</title>
        <authorList>
            <person name="Klenk H.-P."/>
        </authorList>
    </citation>
    <scope>NUCLEOTIDE SEQUENCE [LARGE SCALE GENOMIC DNA]</scope>
    <source>
        <strain evidence="6 7">DSM 28967</strain>
    </source>
</reference>
<dbReference type="GO" id="GO:0003910">
    <property type="term" value="F:DNA ligase (ATP) activity"/>
    <property type="evidence" value="ECO:0007669"/>
    <property type="project" value="UniProtKB-EC"/>
</dbReference>
<dbReference type="Pfam" id="PF01068">
    <property type="entry name" value="DNA_ligase_A_M"/>
    <property type="match status" value="1"/>
</dbReference>
<organism evidence="6 7">
    <name type="scientific">Kribbella italica</name>
    <dbReference type="NCBI Taxonomy" id="1540520"/>
    <lineage>
        <taxon>Bacteria</taxon>
        <taxon>Bacillati</taxon>
        <taxon>Actinomycetota</taxon>
        <taxon>Actinomycetes</taxon>
        <taxon>Propionibacteriales</taxon>
        <taxon>Kribbellaceae</taxon>
        <taxon>Kribbella</taxon>
    </lineage>
</organism>
<dbReference type="SUPFAM" id="SSF50249">
    <property type="entry name" value="Nucleic acid-binding proteins"/>
    <property type="match status" value="1"/>
</dbReference>
<evidence type="ECO:0000259" key="5">
    <source>
        <dbReference type="PROSITE" id="PS50160"/>
    </source>
</evidence>
<evidence type="ECO:0000256" key="1">
    <source>
        <dbReference type="ARBA" id="ARBA00007572"/>
    </source>
</evidence>
<dbReference type="InterPro" id="IPR012310">
    <property type="entry name" value="DNA_ligase_ATP-dep_cent"/>
</dbReference>
<gene>
    <name evidence="6" type="ORF">HDA39_003135</name>
</gene>
<dbReference type="CDD" id="cd07971">
    <property type="entry name" value="OBF_DNA_ligase_LigD"/>
    <property type="match status" value="1"/>
</dbReference>